<sequence length="178" mass="20410">MFIIDCEDVWLELLELFRIVINIPVLRCPFSRVKTTAQLSPFSLLADRDLLFNFMADFHKLTLKFFIVVHLDLLTNGIPFTNKFFKVLVFPEWNPTVPTLSEFDISQSMENGCQVGLLPVDPREVFYFPPTTLRKPMEASPIRHLETRPLGVTGSPRIYCSCLVNISTIFILSKCHSA</sequence>
<organism evidence="1 2">
    <name type="scientific">Caerostris darwini</name>
    <dbReference type="NCBI Taxonomy" id="1538125"/>
    <lineage>
        <taxon>Eukaryota</taxon>
        <taxon>Metazoa</taxon>
        <taxon>Ecdysozoa</taxon>
        <taxon>Arthropoda</taxon>
        <taxon>Chelicerata</taxon>
        <taxon>Arachnida</taxon>
        <taxon>Araneae</taxon>
        <taxon>Araneomorphae</taxon>
        <taxon>Entelegynae</taxon>
        <taxon>Araneoidea</taxon>
        <taxon>Araneidae</taxon>
        <taxon>Caerostris</taxon>
    </lineage>
</organism>
<keyword evidence="2" id="KW-1185">Reference proteome</keyword>
<comment type="caution">
    <text evidence="1">The sequence shown here is derived from an EMBL/GenBank/DDBJ whole genome shotgun (WGS) entry which is preliminary data.</text>
</comment>
<reference evidence="1 2" key="1">
    <citation type="submission" date="2021-06" db="EMBL/GenBank/DDBJ databases">
        <title>Caerostris darwini draft genome.</title>
        <authorList>
            <person name="Kono N."/>
            <person name="Arakawa K."/>
        </authorList>
    </citation>
    <scope>NUCLEOTIDE SEQUENCE [LARGE SCALE GENOMIC DNA]</scope>
</reference>
<dbReference type="EMBL" id="BPLQ01001704">
    <property type="protein sequence ID" value="GIX84123.1"/>
    <property type="molecule type" value="Genomic_DNA"/>
</dbReference>
<evidence type="ECO:0000313" key="1">
    <source>
        <dbReference type="EMBL" id="GIX84123.1"/>
    </source>
</evidence>
<protein>
    <submittedName>
        <fullName evidence="1">Uncharacterized protein</fullName>
    </submittedName>
</protein>
<gene>
    <name evidence="1" type="ORF">CDAR_303481</name>
</gene>
<dbReference type="AlphaFoldDB" id="A0AAV4NJX9"/>
<name>A0AAV4NJX9_9ARAC</name>
<dbReference type="Proteomes" id="UP001054837">
    <property type="component" value="Unassembled WGS sequence"/>
</dbReference>
<accession>A0AAV4NJX9</accession>
<evidence type="ECO:0000313" key="2">
    <source>
        <dbReference type="Proteomes" id="UP001054837"/>
    </source>
</evidence>
<proteinExistence type="predicted"/>